<protein>
    <submittedName>
        <fullName evidence="1">Uncharacterized protein</fullName>
    </submittedName>
</protein>
<sequence length="323" mass="35516">MAELADQRRVLSSDLVIQGYACHNIRNRHSINASQLSSDGRFVALGFKSGVVVVRDLALNGKRFILCNAGENIPIVCLLWHPSTDQRALFVASANGLINCISFYDDIDNPRPFATAVRVQGLVTCMAINKYATELAASHDTFTKVFKLPFKAGEPSGPEAGKIVPHVVHAGPNWQHIPVRNHPCPVGLRYAPDGSLYIAFFSRIVAYDTSKSINHKLWEISVPDETQIASFALSPSGRLIAATNLISGIEWFSAVTKTHLSTTKVEDDYMLRSFKLPIEFISDTTFVVGHNSGKVMYGSYGVDATDVLAVHEVNLPSQFLDRR</sequence>
<gene>
    <name evidence="1" type="ORF">EST38_g10206</name>
</gene>
<dbReference type="Proteomes" id="UP000290288">
    <property type="component" value="Unassembled WGS sequence"/>
</dbReference>
<name>A0A4V1Q2M9_9AGAR</name>
<reference evidence="1 2" key="1">
    <citation type="submission" date="2019-01" db="EMBL/GenBank/DDBJ databases">
        <title>Draft genome sequence of Psathyrella aberdarensis IHI B618.</title>
        <authorList>
            <person name="Buettner E."/>
            <person name="Kellner H."/>
        </authorList>
    </citation>
    <scope>NUCLEOTIDE SEQUENCE [LARGE SCALE GENOMIC DNA]</scope>
    <source>
        <strain evidence="1 2">IHI B618</strain>
    </source>
</reference>
<organism evidence="1 2">
    <name type="scientific">Candolleomyces aberdarensis</name>
    <dbReference type="NCBI Taxonomy" id="2316362"/>
    <lineage>
        <taxon>Eukaryota</taxon>
        <taxon>Fungi</taxon>
        <taxon>Dikarya</taxon>
        <taxon>Basidiomycota</taxon>
        <taxon>Agaricomycotina</taxon>
        <taxon>Agaricomycetes</taxon>
        <taxon>Agaricomycetidae</taxon>
        <taxon>Agaricales</taxon>
        <taxon>Agaricineae</taxon>
        <taxon>Psathyrellaceae</taxon>
        <taxon>Candolleomyces</taxon>
    </lineage>
</organism>
<dbReference type="STRING" id="2316362.A0A4V1Q2M9"/>
<dbReference type="OrthoDB" id="3066114at2759"/>
<dbReference type="InterPro" id="IPR036322">
    <property type="entry name" value="WD40_repeat_dom_sf"/>
</dbReference>
<dbReference type="InterPro" id="IPR015943">
    <property type="entry name" value="WD40/YVTN_repeat-like_dom_sf"/>
</dbReference>
<dbReference type="EMBL" id="SDEE01000528">
    <property type="protein sequence ID" value="RXW15648.1"/>
    <property type="molecule type" value="Genomic_DNA"/>
</dbReference>
<dbReference type="SUPFAM" id="SSF50978">
    <property type="entry name" value="WD40 repeat-like"/>
    <property type="match status" value="1"/>
</dbReference>
<accession>A0A4V1Q2M9</accession>
<evidence type="ECO:0000313" key="1">
    <source>
        <dbReference type="EMBL" id="RXW15648.1"/>
    </source>
</evidence>
<evidence type="ECO:0000313" key="2">
    <source>
        <dbReference type="Proteomes" id="UP000290288"/>
    </source>
</evidence>
<dbReference type="Gene3D" id="2.130.10.10">
    <property type="entry name" value="YVTN repeat-like/Quinoprotein amine dehydrogenase"/>
    <property type="match status" value="1"/>
</dbReference>
<dbReference type="AlphaFoldDB" id="A0A4V1Q2M9"/>
<comment type="caution">
    <text evidence="1">The sequence shown here is derived from an EMBL/GenBank/DDBJ whole genome shotgun (WGS) entry which is preliminary data.</text>
</comment>
<proteinExistence type="predicted"/>
<keyword evidence="2" id="KW-1185">Reference proteome</keyword>